<dbReference type="SUPFAM" id="SSF53955">
    <property type="entry name" value="Lysozyme-like"/>
    <property type="match status" value="1"/>
</dbReference>
<name>A0A1I5UY17_9RHOB</name>
<dbReference type="Gene3D" id="1.10.530.10">
    <property type="match status" value="1"/>
</dbReference>
<dbReference type="InterPro" id="IPR023346">
    <property type="entry name" value="Lysozyme-like_dom_sf"/>
</dbReference>
<organism evidence="2 3">
    <name type="scientific">Roseivivax halotolerans</name>
    <dbReference type="NCBI Taxonomy" id="93684"/>
    <lineage>
        <taxon>Bacteria</taxon>
        <taxon>Pseudomonadati</taxon>
        <taxon>Pseudomonadota</taxon>
        <taxon>Alphaproteobacteria</taxon>
        <taxon>Rhodobacterales</taxon>
        <taxon>Roseobacteraceae</taxon>
        <taxon>Roseivivax</taxon>
    </lineage>
</organism>
<accession>A0A1I5UY17</accession>
<feature type="domain" description="Transglycosylase SLT" evidence="1">
    <location>
        <begin position="7"/>
        <end position="192"/>
    </location>
</feature>
<dbReference type="CDD" id="cd00442">
    <property type="entry name" value="Lyz-like"/>
    <property type="match status" value="1"/>
</dbReference>
<dbReference type="EMBL" id="FOXV01000001">
    <property type="protein sequence ID" value="SFQ00109.1"/>
    <property type="molecule type" value="Genomic_DNA"/>
</dbReference>
<dbReference type="RefSeq" id="WP_093008947.1">
    <property type="nucleotide sequence ID" value="NZ_FOXV01000001.1"/>
</dbReference>
<keyword evidence="3" id="KW-1185">Reference proteome</keyword>
<dbReference type="Pfam" id="PF19489">
    <property type="entry name" value="SLT_4"/>
    <property type="match status" value="1"/>
</dbReference>
<sequence>MSSFLRALVIVLLAASCGGGGPKTAPSNLDDACEILRERPHYTRAFRATERKWGVPVHVQMATIYQESKFIGDARTPFQYRLGVIPVGRQSSAFGYGQALDGTWEEYQEQHGGFRTRRDDINDATDFMGWYMAQSQRDLGLSMWDARNQYLAYHEGRAGFRRGSYNSKAWLLRVADSVGSRATTYQAQLVGCRYAR</sequence>
<reference evidence="3" key="1">
    <citation type="submission" date="2016-10" db="EMBL/GenBank/DDBJ databases">
        <authorList>
            <person name="Varghese N."/>
            <person name="Submissions S."/>
        </authorList>
    </citation>
    <scope>NUCLEOTIDE SEQUENCE [LARGE SCALE GENOMIC DNA]</scope>
    <source>
        <strain evidence="3">JCM 10271</strain>
    </source>
</reference>
<dbReference type="Proteomes" id="UP000243106">
    <property type="component" value="Unassembled WGS sequence"/>
</dbReference>
<evidence type="ECO:0000313" key="3">
    <source>
        <dbReference type="Proteomes" id="UP000243106"/>
    </source>
</evidence>
<dbReference type="AlphaFoldDB" id="A0A1I5UY17"/>
<evidence type="ECO:0000313" key="2">
    <source>
        <dbReference type="EMBL" id="SFQ00109.1"/>
    </source>
</evidence>
<gene>
    <name evidence="2" type="ORF">SAMN05421853_101226</name>
</gene>
<evidence type="ECO:0000259" key="1">
    <source>
        <dbReference type="Pfam" id="PF19489"/>
    </source>
</evidence>
<proteinExistence type="predicted"/>
<dbReference type="PROSITE" id="PS51257">
    <property type="entry name" value="PROKAR_LIPOPROTEIN"/>
    <property type="match status" value="1"/>
</dbReference>
<protein>
    <recommendedName>
        <fullName evidence="1">Transglycosylase SLT domain-containing protein</fullName>
    </recommendedName>
</protein>
<dbReference type="STRING" id="93684.SAMN05421853_101226"/>
<dbReference type="InterPro" id="IPR045795">
    <property type="entry name" value="SLT_4"/>
</dbReference>